<dbReference type="GO" id="GO:0020037">
    <property type="term" value="F:heme binding"/>
    <property type="evidence" value="ECO:0007669"/>
    <property type="project" value="InterPro"/>
</dbReference>
<sequence>MKKIYYLMLPLALVAACKGNSSDENKGGSDSAKAVNVTAKARNSDADTNVMKIGTEPTGGEAGSAMGQKLMASSDCNTCHHTDSKLIGPAFQDVASRYPASKANISMLAKKVITGGSGHWGNIAMTPHPYNWTGPTSS</sequence>
<keyword evidence="5 6" id="KW-0408">Iron</keyword>
<dbReference type="Pfam" id="PF00034">
    <property type="entry name" value="Cytochrom_C"/>
    <property type="match status" value="1"/>
</dbReference>
<evidence type="ECO:0000256" key="6">
    <source>
        <dbReference type="PIRSR" id="PIRSR602324-1"/>
    </source>
</evidence>
<dbReference type="SUPFAM" id="SSF46626">
    <property type="entry name" value="Cytochrome c"/>
    <property type="match status" value="1"/>
</dbReference>
<name>A0A316HB55_9SPHI</name>
<dbReference type="GO" id="GO:0009055">
    <property type="term" value="F:electron transfer activity"/>
    <property type="evidence" value="ECO:0007669"/>
    <property type="project" value="InterPro"/>
</dbReference>
<evidence type="ECO:0000313" key="9">
    <source>
        <dbReference type="EMBL" id="PWK77210.1"/>
    </source>
</evidence>
<gene>
    <name evidence="9" type="ORF">LX99_03020</name>
</gene>
<protein>
    <submittedName>
        <fullName evidence="9">Cytochrome c</fullName>
    </submittedName>
</protein>
<evidence type="ECO:0000256" key="1">
    <source>
        <dbReference type="ARBA" id="ARBA00022448"/>
    </source>
</evidence>
<dbReference type="EMBL" id="QGHA01000005">
    <property type="protein sequence ID" value="PWK77210.1"/>
    <property type="molecule type" value="Genomic_DNA"/>
</dbReference>
<feature type="domain" description="Cytochrome c" evidence="8">
    <location>
        <begin position="62"/>
        <end position="138"/>
    </location>
</feature>
<keyword evidence="10" id="KW-1185">Reference proteome</keyword>
<organism evidence="9 10">
    <name type="scientific">Mucilaginibacter oryzae</name>
    <dbReference type="NCBI Taxonomy" id="468058"/>
    <lineage>
        <taxon>Bacteria</taxon>
        <taxon>Pseudomonadati</taxon>
        <taxon>Bacteroidota</taxon>
        <taxon>Sphingobacteriia</taxon>
        <taxon>Sphingobacteriales</taxon>
        <taxon>Sphingobacteriaceae</taxon>
        <taxon>Mucilaginibacter</taxon>
    </lineage>
</organism>
<dbReference type="InterPro" id="IPR036909">
    <property type="entry name" value="Cyt_c-like_dom_sf"/>
</dbReference>
<dbReference type="InterPro" id="IPR009056">
    <property type="entry name" value="Cyt_c-like_dom"/>
</dbReference>
<dbReference type="PROSITE" id="PS51007">
    <property type="entry name" value="CYTC"/>
    <property type="match status" value="1"/>
</dbReference>
<evidence type="ECO:0000256" key="5">
    <source>
        <dbReference type="ARBA" id="ARBA00023004"/>
    </source>
</evidence>
<evidence type="ECO:0000256" key="3">
    <source>
        <dbReference type="ARBA" id="ARBA00022723"/>
    </source>
</evidence>
<dbReference type="Proteomes" id="UP000245678">
    <property type="component" value="Unassembled WGS sequence"/>
</dbReference>
<feature type="region of interest" description="Disordered" evidence="7">
    <location>
        <begin position="47"/>
        <end position="66"/>
    </location>
</feature>
<dbReference type="GO" id="GO:0005506">
    <property type="term" value="F:iron ion binding"/>
    <property type="evidence" value="ECO:0007669"/>
    <property type="project" value="InterPro"/>
</dbReference>
<keyword evidence="4" id="KW-0249">Electron transport</keyword>
<feature type="binding site" description="covalent" evidence="6">
    <location>
        <position position="80"/>
    </location>
    <ligand>
        <name>heme c</name>
        <dbReference type="ChEBI" id="CHEBI:61717"/>
    </ligand>
</feature>
<evidence type="ECO:0000259" key="8">
    <source>
        <dbReference type="PROSITE" id="PS51007"/>
    </source>
</evidence>
<feature type="binding site" description="covalent" evidence="6">
    <location>
        <position position="125"/>
    </location>
    <ligand>
        <name>heme c</name>
        <dbReference type="ChEBI" id="CHEBI:61717"/>
    </ligand>
</feature>
<dbReference type="AlphaFoldDB" id="A0A316HB55"/>
<keyword evidence="1" id="KW-0813">Transport</keyword>
<dbReference type="PROSITE" id="PS51257">
    <property type="entry name" value="PROKAR_LIPOPROTEIN"/>
    <property type="match status" value="1"/>
</dbReference>
<dbReference type="Gene3D" id="1.10.760.10">
    <property type="entry name" value="Cytochrome c-like domain"/>
    <property type="match status" value="1"/>
</dbReference>
<dbReference type="RefSeq" id="WP_109608609.1">
    <property type="nucleotide sequence ID" value="NZ_QGHA01000005.1"/>
</dbReference>
<feature type="binding site" description="covalent" evidence="6">
    <location>
        <position position="76"/>
    </location>
    <ligand>
        <name>heme c</name>
        <dbReference type="ChEBI" id="CHEBI:61717"/>
    </ligand>
</feature>
<evidence type="ECO:0000313" key="10">
    <source>
        <dbReference type="Proteomes" id="UP000245678"/>
    </source>
</evidence>
<keyword evidence="2 6" id="KW-0349">Heme</keyword>
<accession>A0A316HB55</accession>
<evidence type="ECO:0000256" key="4">
    <source>
        <dbReference type="ARBA" id="ARBA00022982"/>
    </source>
</evidence>
<comment type="PTM">
    <text evidence="6">Binds 1 heme c group covalently per subunit.</text>
</comment>
<evidence type="ECO:0000256" key="7">
    <source>
        <dbReference type="SAM" id="MobiDB-lite"/>
    </source>
</evidence>
<dbReference type="PRINTS" id="PR00606">
    <property type="entry name" value="CYTCHROMECID"/>
</dbReference>
<proteinExistence type="predicted"/>
<reference evidence="9 10" key="1">
    <citation type="submission" date="2018-05" db="EMBL/GenBank/DDBJ databases">
        <title>Genomic Encyclopedia of Archaeal and Bacterial Type Strains, Phase II (KMG-II): from individual species to whole genera.</title>
        <authorList>
            <person name="Goeker M."/>
        </authorList>
    </citation>
    <scope>NUCLEOTIDE SEQUENCE [LARGE SCALE GENOMIC DNA]</scope>
    <source>
        <strain evidence="9 10">DSM 19975</strain>
    </source>
</reference>
<dbReference type="InterPro" id="IPR002324">
    <property type="entry name" value="Cyt_c_ID"/>
</dbReference>
<comment type="caution">
    <text evidence="9">The sequence shown here is derived from an EMBL/GenBank/DDBJ whole genome shotgun (WGS) entry which is preliminary data.</text>
</comment>
<evidence type="ECO:0000256" key="2">
    <source>
        <dbReference type="ARBA" id="ARBA00022617"/>
    </source>
</evidence>
<keyword evidence="3 6" id="KW-0479">Metal-binding</keyword>